<feature type="domain" description="Muskelin N-terminal" evidence="3">
    <location>
        <begin position="13"/>
        <end position="207"/>
    </location>
</feature>
<keyword evidence="2" id="KW-0677">Repeat</keyword>
<evidence type="ECO:0000256" key="1">
    <source>
        <dbReference type="ARBA" id="ARBA00022441"/>
    </source>
</evidence>
<evidence type="ECO:0000256" key="2">
    <source>
        <dbReference type="ARBA" id="ARBA00022737"/>
    </source>
</evidence>
<dbReference type="Proteomes" id="UP000603453">
    <property type="component" value="Unassembled WGS sequence"/>
</dbReference>
<reference evidence="5" key="1">
    <citation type="submission" date="2020-12" db="EMBL/GenBank/DDBJ databases">
        <title>Metabolic potential, ecology and presence of endohyphal bacteria is reflected in genomic diversity of Mucoromycotina.</title>
        <authorList>
            <person name="Muszewska A."/>
            <person name="Okrasinska A."/>
            <person name="Steczkiewicz K."/>
            <person name="Drgas O."/>
            <person name="Orlowska M."/>
            <person name="Perlinska-Lenart U."/>
            <person name="Aleksandrzak-Piekarczyk T."/>
            <person name="Szatraj K."/>
            <person name="Zielenkiewicz U."/>
            <person name="Pilsyk S."/>
            <person name="Malc E."/>
            <person name="Mieczkowski P."/>
            <person name="Kruszewska J.S."/>
            <person name="Biernat P."/>
            <person name="Pawlowska J."/>
        </authorList>
    </citation>
    <scope>NUCLEOTIDE SEQUENCE</scope>
    <source>
        <strain evidence="5">WA0000017839</strain>
    </source>
</reference>
<comment type="caution">
    <text evidence="5">The sequence shown here is derived from an EMBL/GenBank/DDBJ whole genome shotgun (WGS) entry which is preliminary data.</text>
</comment>
<name>A0A8H7R7Q8_9FUNG</name>
<evidence type="ECO:0000259" key="3">
    <source>
        <dbReference type="Pfam" id="PF06588"/>
    </source>
</evidence>
<dbReference type="Gene3D" id="2.60.120.260">
    <property type="entry name" value="Galactose-binding domain-like"/>
    <property type="match status" value="1"/>
</dbReference>
<keyword evidence="6" id="KW-1185">Reference proteome</keyword>
<feature type="domain" description="Attractin/MKLN-like beta-propeller" evidence="4">
    <location>
        <begin position="258"/>
        <end position="436"/>
    </location>
</feature>
<dbReference type="InterPro" id="IPR015915">
    <property type="entry name" value="Kelch-typ_b-propeller"/>
</dbReference>
<dbReference type="EMBL" id="JAEPRD010000042">
    <property type="protein sequence ID" value="KAG2204661.1"/>
    <property type="molecule type" value="Genomic_DNA"/>
</dbReference>
<dbReference type="PANTHER" id="PTHR15526">
    <property type="entry name" value="MUSKELIN"/>
    <property type="match status" value="1"/>
</dbReference>
<keyword evidence="1" id="KW-0880">Kelch repeat</keyword>
<dbReference type="SUPFAM" id="SSF49785">
    <property type="entry name" value="Galactose-binding domain-like"/>
    <property type="match status" value="1"/>
</dbReference>
<dbReference type="SUPFAM" id="SSF117281">
    <property type="entry name" value="Kelch motif"/>
    <property type="match status" value="2"/>
</dbReference>
<evidence type="ECO:0000259" key="4">
    <source>
        <dbReference type="Pfam" id="PF24981"/>
    </source>
</evidence>
<organism evidence="5 6">
    <name type="scientific">Mucor saturninus</name>
    <dbReference type="NCBI Taxonomy" id="64648"/>
    <lineage>
        <taxon>Eukaryota</taxon>
        <taxon>Fungi</taxon>
        <taxon>Fungi incertae sedis</taxon>
        <taxon>Mucoromycota</taxon>
        <taxon>Mucoromycotina</taxon>
        <taxon>Mucoromycetes</taxon>
        <taxon>Mucorales</taxon>
        <taxon>Mucorineae</taxon>
        <taxon>Mucoraceae</taxon>
        <taxon>Mucor</taxon>
    </lineage>
</organism>
<dbReference type="InterPro" id="IPR052456">
    <property type="entry name" value="CTLH_complex_component"/>
</dbReference>
<dbReference type="Pfam" id="PF06588">
    <property type="entry name" value="Muskelin_N"/>
    <property type="match status" value="1"/>
</dbReference>
<dbReference type="Gene3D" id="2.120.10.80">
    <property type="entry name" value="Kelch-type beta propeller"/>
    <property type="match status" value="2"/>
</dbReference>
<evidence type="ECO:0000313" key="5">
    <source>
        <dbReference type="EMBL" id="KAG2204661.1"/>
    </source>
</evidence>
<protein>
    <recommendedName>
        <fullName evidence="7">Muskelin</fullName>
    </recommendedName>
</protein>
<proteinExistence type="predicted"/>
<dbReference type="InterPro" id="IPR008979">
    <property type="entry name" value="Galactose-bd-like_sf"/>
</dbReference>
<sequence length="769" mass="89285">MNSLLSRIAEVEHKPLSYTIYDQSSQSGSYHSRNICIDDPTEQSSRWSSGSHDQSQFITLKLDNPSVACDILFGKFHRSHVCNLKEFKIYGGMDPLEMNELLHKGLTDDNKPETFPIRYTFNDLVFPIQYIKIVPLATFGAKFNYSIWYVQVKGVQDPEIMSQVYSAFIQHKERETIRMCLKHFRQKNMMDVYETLKSKTGIEIEHPMVEKLHKSLVINGDFDQAEQVILDADKKAIFHPFVKESSFKPDWKKLDAFSDEGIAPCARGGHQLCIDPEREKIYLFGGWDGKVELADFWCYHIKDNCWKLLSSDTTSQGGPSPRSCHTMCYDPTRKTIYVLGRYKEYQLSPSPDPASFESEFFQYFIELDRWVKISDSTLLDGGPPLLYYHEMCVDPISRKLFVFGGLVLTPDPAPATYGGFYSFDLDQCKWKILRYDTNYIQAPLAPPATPPNFFLSTNSTGVSFVCSPNSSLTIKSRAGHSMLLDSKNQKIYIFRGQRSKECLNDLQCYSIQQDKLITITQDFSKIIGPELGYTQRAAIDVETQELYIYFGLFQNRPADVVYNCFWVYSINHNTWEKVFENDNQDAAYWSKVNHKEPYPRYSHQMVYSPKSKTYFIFGGHPGDRTNVHRRLDDFWMLKLTKPDTNQVVRRCQYLLRAQKLHELCKQRYQKYDQHDINKDTQNALEYLRRHVTPLVNHENKEEIEHFKQLCMELCISQDNNDTKSVTYSSQSIKDDNFLDRTNVFQALLEFFPGCMKEPTGTLIDAVKIL</sequence>
<dbReference type="InterPro" id="IPR010565">
    <property type="entry name" value="Muskelin_N"/>
</dbReference>
<dbReference type="OrthoDB" id="10052615at2759"/>
<dbReference type="PROSITE" id="PS50896">
    <property type="entry name" value="LISH"/>
    <property type="match status" value="1"/>
</dbReference>
<evidence type="ECO:0000313" key="6">
    <source>
        <dbReference type="Proteomes" id="UP000603453"/>
    </source>
</evidence>
<dbReference type="PANTHER" id="PTHR15526:SF5">
    <property type="entry name" value="MUSKELIN"/>
    <property type="match status" value="1"/>
</dbReference>
<evidence type="ECO:0008006" key="7">
    <source>
        <dbReference type="Google" id="ProtNLM"/>
    </source>
</evidence>
<dbReference type="InterPro" id="IPR056737">
    <property type="entry name" value="Beta-prop_ATRN-MKLN-like"/>
</dbReference>
<dbReference type="AlphaFoldDB" id="A0A8H7R7Q8"/>
<gene>
    <name evidence="5" type="ORF">INT47_011956</name>
</gene>
<dbReference type="GO" id="GO:0005737">
    <property type="term" value="C:cytoplasm"/>
    <property type="evidence" value="ECO:0007669"/>
    <property type="project" value="TreeGrafter"/>
</dbReference>
<dbReference type="InterPro" id="IPR006594">
    <property type="entry name" value="LisH"/>
</dbReference>
<dbReference type="Pfam" id="PF24981">
    <property type="entry name" value="Beta-prop_ATRN-LZTR1"/>
    <property type="match status" value="1"/>
</dbReference>
<accession>A0A8H7R7Q8</accession>